<accession>A0A1D7TNG1</accession>
<dbReference type="PATRIC" id="fig|1193502.14.peg.2806"/>
<name>A0A1D7TNG1_9BACT</name>
<dbReference type="AlphaFoldDB" id="A0A1D7TNG1"/>
<keyword evidence="2" id="KW-1185">Reference proteome</keyword>
<dbReference type="Proteomes" id="UP000094609">
    <property type="component" value="Chromosome"/>
</dbReference>
<dbReference type="RefSeq" id="WP_084010971.1">
    <property type="nucleotide sequence ID" value="NZ_CP017111.1"/>
</dbReference>
<sequence>MNNELFEKTITCPYCWENFTIFIEPSSEVGESYVEDCYVCCRPIEIVIAAKSDDTVEIRINPIEGNEV</sequence>
<reference evidence="2" key="1">
    <citation type="submission" date="2016-08" db="EMBL/GenBank/DDBJ databases">
        <title>Complete genome sequence of the organohalide-respiring Epsilonproteobacterium Sulfurospirillum halorespirans.</title>
        <authorList>
            <person name="Goris T."/>
            <person name="Zimmermann J."/>
            <person name="Schenz B."/>
            <person name="Lemos M."/>
            <person name="Hackermueller J."/>
            <person name="Diekert G."/>
        </authorList>
    </citation>
    <scope>NUCLEOTIDE SEQUENCE [LARGE SCALE GENOMIC DNA]</scope>
    <source>
        <strain>DSM 13726</strain>
        <strain evidence="2">PCE-M2</strain>
    </source>
</reference>
<evidence type="ECO:0000313" key="1">
    <source>
        <dbReference type="EMBL" id="AOO66527.1"/>
    </source>
</evidence>
<protein>
    <submittedName>
        <fullName evidence="1">Cysteine-rich CPXCG protein</fullName>
    </submittedName>
</protein>
<dbReference type="PIRSF" id="PIRSF037225">
    <property type="entry name" value="UCP037225"/>
    <property type="match status" value="1"/>
</dbReference>
<dbReference type="Pfam" id="PF14255">
    <property type="entry name" value="Zn_ribbon_21"/>
    <property type="match status" value="1"/>
</dbReference>
<dbReference type="STRING" id="1193502.SHALO_2769"/>
<gene>
    <name evidence="1" type="ORF">SHALO_2769</name>
</gene>
<proteinExistence type="predicted"/>
<evidence type="ECO:0000313" key="2">
    <source>
        <dbReference type="Proteomes" id="UP000094609"/>
    </source>
</evidence>
<dbReference type="InterPro" id="IPR025990">
    <property type="entry name" value="zinc_ribbon_bacterial"/>
</dbReference>
<dbReference type="KEGG" id="shal:SHALO_2769"/>
<organism evidence="1 2">
    <name type="scientific">Sulfurospirillum halorespirans DSM 13726</name>
    <dbReference type="NCBI Taxonomy" id="1193502"/>
    <lineage>
        <taxon>Bacteria</taxon>
        <taxon>Pseudomonadati</taxon>
        <taxon>Campylobacterota</taxon>
        <taxon>Epsilonproteobacteria</taxon>
        <taxon>Campylobacterales</taxon>
        <taxon>Sulfurospirillaceae</taxon>
        <taxon>Sulfurospirillum</taxon>
    </lineage>
</organism>
<dbReference type="InterPro" id="IPR017143">
    <property type="entry name" value="UCP037225"/>
</dbReference>
<dbReference type="EMBL" id="CP017111">
    <property type="protein sequence ID" value="AOO66527.1"/>
    <property type="molecule type" value="Genomic_DNA"/>
</dbReference>